<comment type="caution">
    <text evidence="17">The sequence shown here is derived from an EMBL/GenBank/DDBJ whole genome shotgun (WGS) entry which is preliminary data.</text>
</comment>
<accession>A0ABR4QCK3</accession>
<evidence type="ECO:0000313" key="18">
    <source>
        <dbReference type="Proteomes" id="UP001651158"/>
    </source>
</evidence>
<evidence type="ECO:0000256" key="5">
    <source>
        <dbReference type="ARBA" id="ARBA00022679"/>
    </source>
</evidence>
<dbReference type="Gene3D" id="3.30.70.270">
    <property type="match status" value="1"/>
</dbReference>
<evidence type="ECO:0000256" key="11">
    <source>
        <dbReference type="ARBA" id="ARBA00023204"/>
    </source>
</evidence>
<evidence type="ECO:0000259" key="16">
    <source>
        <dbReference type="PROSITE" id="PS50173"/>
    </source>
</evidence>
<evidence type="ECO:0000256" key="4">
    <source>
        <dbReference type="ARBA" id="ARBA00022634"/>
    </source>
</evidence>
<dbReference type="SUPFAM" id="SSF56672">
    <property type="entry name" value="DNA/RNA polymerases"/>
    <property type="match status" value="1"/>
</dbReference>
<comment type="function">
    <text evidence="13">Deoxycytidyl transferase involved in DNA repair. Transfers a dCMP residue from dCTP to the 3'-end of a DNA primer in a template-dependent reaction. May assist in the first step in the bypass of abasic lesions by the insertion of a nucleotide opposite the lesion. Required for normal induction of mutations by physical and chemical agents.</text>
</comment>
<dbReference type="EMBL" id="JAKROA010000004">
    <property type="protein sequence ID" value="KAL5107308.1"/>
    <property type="molecule type" value="Genomic_DNA"/>
</dbReference>
<keyword evidence="18" id="KW-1185">Reference proteome</keyword>
<sequence>MNAKIRKLEAQFTEENRKTSIFSGVRVYVNGYTEPPALEIRRLVQENGGTFVQYYSQSAGDFMVAANLPLSKIKKLGNQKVVKASWITESIAAGELLPWKNFELYPSEGYLKRPNPLSGVKGTSFNRLPETAAGQPVLCNAALEKTLDQISEVSKNDDLQRWNAAMAERDLSTVISASSDDSNLSASGDKLESKAIAESPTGVWEKGVAVPPTTSDDYIQQYYSRSRLHHLSKWAVDLRHLVRSLRLQAQGGNGDGRELLRAEVQRLQGAGEPTELVLELVGSSAADAHPLLPRLLMHIDMDCFFVSVCLRSRPELVGLPVAVTHSKGTKAESSFSEVASCSYEARRFGVTNGMHLGDARKLCPDLRTVPYEFDAFYRVAEDLYKTVSRFCLQIEAISCDEMYVDVTELLGVRREKVDIRLTSPLVLGALLRKHVHAATQCTATCGFGTNRLLARLATKRAKPDGQALLLGSTWRFRHLSSPSAVASICELATQEGRSYLDGLPLSQLPGVGRHMVNRIARTYGASTCGQLLETVTLAQLSSLLGAKTSQRILQLCRGNDSSELTLDRYAKSISAEINYGVRLSSWSEVEKFVGDLAKELSSRLGNAAAQSSSGFGVVGKSLAVHLLTRRPDQPVETAKFLGHGICDTFSRIVTLSKPTADSTEIASACLSALRRLDPNPCDIRGLGLQMQRLSPSSPMKNESHFEKDKSRRDPLLEAASSITRFLKPLNLDQSDHTDTSSTPTEDVKDSDSLSDFGDVMSTPSVDFDQLSPSEPNSLAHPIDQPEGQQKLSPESNQDGKEKTPLVGLLPHQTNRPLEEVNVFAKRSVDELENMFATWIAKESDPLEEDLCMLADYLISILPTDLARVRILLRSLRRLVEGDREVVGIERRTGGDAWRLAFRRLRLTIDSACHRHYDADVLEIDLD</sequence>
<gene>
    <name evidence="17" type="ORF">TcWFU_001042</name>
</gene>
<keyword evidence="10 13" id="KW-0238">DNA-binding</keyword>
<comment type="subcellular location">
    <subcellularLocation>
        <location evidence="1 13">Nucleus</location>
    </subcellularLocation>
</comment>
<dbReference type="SUPFAM" id="SSF52113">
    <property type="entry name" value="BRCT domain"/>
    <property type="match status" value="1"/>
</dbReference>
<dbReference type="InterPro" id="IPR017961">
    <property type="entry name" value="DNA_pol_Y-fam_little_finger"/>
</dbReference>
<dbReference type="PANTHER" id="PTHR45990">
    <property type="entry name" value="DNA REPAIR PROTEIN REV1"/>
    <property type="match status" value="1"/>
</dbReference>
<evidence type="ECO:0000256" key="2">
    <source>
        <dbReference type="ARBA" id="ARBA00010945"/>
    </source>
</evidence>
<dbReference type="Pfam" id="PF11799">
    <property type="entry name" value="IMS_C"/>
    <property type="match status" value="1"/>
</dbReference>
<dbReference type="EC" id="2.7.7.-" evidence="13"/>
<dbReference type="InterPro" id="IPR001126">
    <property type="entry name" value="UmuC"/>
</dbReference>
<dbReference type="Gene3D" id="1.10.150.20">
    <property type="entry name" value="5' to 3' exonuclease, C-terminal subdomain"/>
    <property type="match status" value="1"/>
</dbReference>
<dbReference type="Gene3D" id="6.10.250.1490">
    <property type="match status" value="1"/>
</dbReference>
<evidence type="ECO:0000256" key="1">
    <source>
        <dbReference type="ARBA" id="ARBA00004123"/>
    </source>
</evidence>
<evidence type="ECO:0000256" key="10">
    <source>
        <dbReference type="ARBA" id="ARBA00023125"/>
    </source>
</evidence>
<evidence type="ECO:0000256" key="13">
    <source>
        <dbReference type="PIRNR" id="PIRNR036573"/>
    </source>
</evidence>
<feature type="region of interest" description="Disordered" evidence="14">
    <location>
        <begin position="727"/>
        <end position="804"/>
    </location>
</feature>
<dbReference type="PROSITE" id="PS50172">
    <property type="entry name" value="BRCT"/>
    <property type="match status" value="1"/>
</dbReference>
<dbReference type="InterPro" id="IPR031991">
    <property type="entry name" value="Rev1_C"/>
</dbReference>
<evidence type="ECO:0000256" key="3">
    <source>
        <dbReference type="ARBA" id="ARBA00020399"/>
    </source>
</evidence>
<feature type="region of interest" description="Disordered" evidence="14">
    <location>
        <begin position="690"/>
        <end position="713"/>
    </location>
</feature>
<dbReference type="SUPFAM" id="SSF100879">
    <property type="entry name" value="Lesion bypass DNA polymerase (Y-family), little finger domain"/>
    <property type="match status" value="1"/>
</dbReference>
<feature type="compositionally biased region" description="Basic and acidic residues" evidence="14">
    <location>
        <begin position="701"/>
        <end position="713"/>
    </location>
</feature>
<dbReference type="Pfam" id="PF21999">
    <property type="entry name" value="IMS_HHH_1"/>
    <property type="match status" value="1"/>
</dbReference>
<keyword evidence="5 13" id="KW-0808">Transferase</keyword>
<dbReference type="InterPro" id="IPR043128">
    <property type="entry name" value="Rev_trsase/Diguanyl_cyclase"/>
</dbReference>
<dbReference type="InterPro" id="IPR043502">
    <property type="entry name" value="DNA/RNA_pol_sf"/>
</dbReference>
<name>A0ABR4QCK3_9CEST</name>
<organism evidence="17 18">
    <name type="scientific">Taenia crassiceps</name>
    <dbReference type="NCBI Taxonomy" id="6207"/>
    <lineage>
        <taxon>Eukaryota</taxon>
        <taxon>Metazoa</taxon>
        <taxon>Spiralia</taxon>
        <taxon>Lophotrochozoa</taxon>
        <taxon>Platyhelminthes</taxon>
        <taxon>Cestoda</taxon>
        <taxon>Eucestoda</taxon>
        <taxon>Cyclophyllidea</taxon>
        <taxon>Taeniidae</taxon>
        <taxon>Taenia</taxon>
    </lineage>
</organism>
<dbReference type="InterPro" id="IPR012112">
    <property type="entry name" value="REV1"/>
</dbReference>
<feature type="compositionally biased region" description="Polar residues" evidence="14">
    <location>
        <begin position="691"/>
        <end position="700"/>
    </location>
</feature>
<dbReference type="Pfam" id="PF00817">
    <property type="entry name" value="IMS"/>
    <property type="match status" value="1"/>
</dbReference>
<evidence type="ECO:0000256" key="7">
    <source>
        <dbReference type="ARBA" id="ARBA00022723"/>
    </source>
</evidence>
<feature type="domain" description="BRCT" evidence="15">
    <location>
        <begin position="17"/>
        <end position="104"/>
    </location>
</feature>
<dbReference type="PIRSF" id="PIRSF036573">
    <property type="entry name" value="REV1"/>
    <property type="match status" value="1"/>
</dbReference>
<keyword evidence="12 13" id="KW-0539">Nucleus</keyword>
<evidence type="ECO:0000256" key="8">
    <source>
        <dbReference type="ARBA" id="ARBA00022763"/>
    </source>
</evidence>
<keyword evidence="4 13" id="KW-0237">DNA synthesis</keyword>
<dbReference type="Pfam" id="PF16589">
    <property type="entry name" value="BRCT_2"/>
    <property type="match status" value="1"/>
</dbReference>
<dbReference type="Gene3D" id="1.20.58.1280">
    <property type="entry name" value="DNA repair protein Rev1, C-terminal domain"/>
    <property type="match status" value="1"/>
</dbReference>
<evidence type="ECO:0000256" key="12">
    <source>
        <dbReference type="ARBA" id="ARBA00023242"/>
    </source>
</evidence>
<keyword evidence="7" id="KW-0479">Metal-binding</keyword>
<evidence type="ECO:0000313" key="17">
    <source>
        <dbReference type="EMBL" id="KAL5107308.1"/>
    </source>
</evidence>
<feature type="compositionally biased region" description="Polar residues" evidence="14">
    <location>
        <begin position="786"/>
        <end position="796"/>
    </location>
</feature>
<keyword evidence="9" id="KW-0460">Magnesium</keyword>
<evidence type="ECO:0000256" key="6">
    <source>
        <dbReference type="ARBA" id="ARBA00022695"/>
    </source>
</evidence>
<reference evidence="17 18" key="1">
    <citation type="journal article" date="2022" name="Front. Cell. Infect. Microbiol.">
        <title>The Genomes of Two Strains of Taenia crassiceps the Animal Model for the Study of Human Cysticercosis.</title>
        <authorList>
            <person name="Bobes R.J."/>
            <person name="Estrada K."/>
            <person name="Rios-Valencia D.G."/>
            <person name="Calderon-Gallegos A."/>
            <person name="de la Torre P."/>
            <person name="Carrero J.C."/>
            <person name="Sanchez-Flores A."/>
            <person name="Laclette J.P."/>
        </authorList>
    </citation>
    <scope>NUCLEOTIDE SEQUENCE [LARGE SCALE GENOMIC DNA]</scope>
    <source>
        <strain evidence="17">WFUcys</strain>
    </source>
</reference>
<keyword evidence="8 13" id="KW-0227">DNA damage</keyword>
<dbReference type="InterPro" id="IPR053848">
    <property type="entry name" value="IMS_HHH_1"/>
</dbReference>
<evidence type="ECO:0000256" key="14">
    <source>
        <dbReference type="SAM" id="MobiDB-lite"/>
    </source>
</evidence>
<dbReference type="Gene3D" id="3.40.1170.60">
    <property type="match status" value="1"/>
</dbReference>
<dbReference type="CDD" id="cd17719">
    <property type="entry name" value="BRCT_Rev1"/>
    <property type="match status" value="1"/>
</dbReference>
<dbReference type="Proteomes" id="UP001651158">
    <property type="component" value="Unassembled WGS sequence"/>
</dbReference>
<feature type="domain" description="UmuC" evidence="16">
    <location>
        <begin position="296"/>
        <end position="512"/>
    </location>
</feature>
<proteinExistence type="inferred from homology"/>
<evidence type="ECO:0000259" key="15">
    <source>
        <dbReference type="PROSITE" id="PS50172"/>
    </source>
</evidence>
<keyword evidence="11 13" id="KW-0234">DNA repair</keyword>
<dbReference type="Gene3D" id="3.30.1490.100">
    <property type="entry name" value="DNA polymerase, Y-family, little finger domain"/>
    <property type="match status" value="1"/>
</dbReference>
<keyword evidence="6 13" id="KW-0548">Nucleotidyltransferase</keyword>
<dbReference type="InterPro" id="IPR038401">
    <property type="entry name" value="Rev1_C_sf"/>
</dbReference>
<dbReference type="InterPro" id="IPR001357">
    <property type="entry name" value="BRCT_dom"/>
</dbReference>
<dbReference type="Gene3D" id="3.40.50.10190">
    <property type="entry name" value="BRCT domain"/>
    <property type="match status" value="1"/>
</dbReference>
<evidence type="ECO:0000256" key="9">
    <source>
        <dbReference type="ARBA" id="ARBA00022842"/>
    </source>
</evidence>
<dbReference type="Pfam" id="PF16727">
    <property type="entry name" value="REV1_C"/>
    <property type="match status" value="1"/>
</dbReference>
<protein>
    <recommendedName>
        <fullName evidence="3 13">DNA repair protein REV1</fullName>
        <ecNumber evidence="13">2.7.7.-</ecNumber>
    </recommendedName>
</protein>
<dbReference type="PANTHER" id="PTHR45990:SF1">
    <property type="entry name" value="DNA REPAIR PROTEIN REV1"/>
    <property type="match status" value="1"/>
</dbReference>
<comment type="similarity">
    <text evidence="2 13">Belongs to the DNA polymerase type-Y family.</text>
</comment>
<dbReference type="PROSITE" id="PS50173">
    <property type="entry name" value="UMUC"/>
    <property type="match status" value="1"/>
</dbReference>
<dbReference type="InterPro" id="IPR036775">
    <property type="entry name" value="DNA_pol_Y-fam_lit_finger_sf"/>
</dbReference>
<dbReference type="SMART" id="SM00292">
    <property type="entry name" value="BRCT"/>
    <property type="match status" value="1"/>
</dbReference>
<dbReference type="InterPro" id="IPR036420">
    <property type="entry name" value="BRCT_dom_sf"/>
</dbReference>